<protein>
    <submittedName>
        <fullName evidence="1">Transposon Ty3-I Gag-Pol polyprotein</fullName>
    </submittedName>
</protein>
<dbReference type="InterPro" id="IPR053134">
    <property type="entry name" value="RNA-dir_DNA_polymerase"/>
</dbReference>
<gene>
    <name evidence="1" type="ORF">LOD99_2158</name>
</gene>
<organism evidence="1 2">
    <name type="scientific">Oopsacas minuta</name>
    <dbReference type="NCBI Taxonomy" id="111878"/>
    <lineage>
        <taxon>Eukaryota</taxon>
        <taxon>Metazoa</taxon>
        <taxon>Porifera</taxon>
        <taxon>Hexactinellida</taxon>
        <taxon>Hexasterophora</taxon>
        <taxon>Lyssacinosida</taxon>
        <taxon>Leucopsacidae</taxon>
        <taxon>Oopsacas</taxon>
    </lineage>
</organism>
<dbReference type="PANTHER" id="PTHR24559">
    <property type="entry name" value="TRANSPOSON TY3-I GAG-POL POLYPROTEIN"/>
    <property type="match status" value="1"/>
</dbReference>
<dbReference type="SUPFAM" id="SSF56672">
    <property type="entry name" value="DNA/RNA polymerases"/>
    <property type="match status" value="1"/>
</dbReference>
<dbReference type="InterPro" id="IPR043502">
    <property type="entry name" value="DNA/RNA_pol_sf"/>
</dbReference>
<accession>A0AAV7K295</accession>
<dbReference type="Proteomes" id="UP001165289">
    <property type="component" value="Unassembled WGS sequence"/>
</dbReference>
<dbReference type="PANTHER" id="PTHR24559:SF444">
    <property type="entry name" value="REVERSE TRANSCRIPTASE DOMAIN-CONTAINING PROTEIN"/>
    <property type="match status" value="1"/>
</dbReference>
<dbReference type="AlphaFoldDB" id="A0AAV7K295"/>
<proteinExistence type="predicted"/>
<reference evidence="1 2" key="1">
    <citation type="journal article" date="2023" name="BMC Biol.">
        <title>The compact genome of the sponge Oopsacas minuta (Hexactinellida) is lacking key metazoan core genes.</title>
        <authorList>
            <person name="Santini S."/>
            <person name="Schenkelaars Q."/>
            <person name="Jourda C."/>
            <person name="Duchesne M."/>
            <person name="Belahbib H."/>
            <person name="Rocher C."/>
            <person name="Selva M."/>
            <person name="Riesgo A."/>
            <person name="Vervoort M."/>
            <person name="Leys S.P."/>
            <person name="Kodjabachian L."/>
            <person name="Le Bivic A."/>
            <person name="Borchiellini C."/>
            <person name="Claverie J.M."/>
            <person name="Renard E."/>
        </authorList>
    </citation>
    <scope>NUCLEOTIDE SEQUENCE [LARGE SCALE GENOMIC DNA]</scope>
    <source>
        <strain evidence="1">SPO-2</strain>
    </source>
</reference>
<sequence length="174" mass="19875">MPSRFKVIDTEERIFILGRDFMSNFDSVEFDWDNCKVCFGGFWKASVASYKGGTPWDRSIVAECSNQADNTSEIYYDINPKLDGERREGLARLLCEFVDVLVLDPKKPTRTNLGEHLIDTNGAQPVKQPVRRMPPIWEAEANRQVEEMLRNSVCRPSKSPWNSSIVLVKKKDGS</sequence>
<evidence type="ECO:0000313" key="2">
    <source>
        <dbReference type="Proteomes" id="UP001165289"/>
    </source>
</evidence>
<evidence type="ECO:0000313" key="1">
    <source>
        <dbReference type="EMBL" id="KAI6655323.1"/>
    </source>
</evidence>
<name>A0AAV7K295_9METZ</name>
<dbReference type="EMBL" id="JAKMXF010000199">
    <property type="protein sequence ID" value="KAI6655323.1"/>
    <property type="molecule type" value="Genomic_DNA"/>
</dbReference>
<keyword evidence="2" id="KW-1185">Reference proteome</keyword>
<dbReference type="Gene3D" id="3.10.10.10">
    <property type="entry name" value="HIV Type 1 Reverse Transcriptase, subunit A, domain 1"/>
    <property type="match status" value="1"/>
</dbReference>
<comment type="caution">
    <text evidence="1">The sequence shown here is derived from an EMBL/GenBank/DDBJ whole genome shotgun (WGS) entry which is preliminary data.</text>
</comment>